<feature type="signal peptide" evidence="1">
    <location>
        <begin position="1"/>
        <end position="21"/>
    </location>
</feature>
<dbReference type="Gene3D" id="2.60.120.260">
    <property type="entry name" value="Galactose-binding domain-like"/>
    <property type="match status" value="1"/>
</dbReference>
<feature type="chain" id="PRO_5017380695" evidence="1">
    <location>
        <begin position="22"/>
        <end position="233"/>
    </location>
</feature>
<organism evidence="2 3">
    <name type="scientific">Candidatus Auribacter fodinae</name>
    <dbReference type="NCBI Taxonomy" id="2093366"/>
    <lineage>
        <taxon>Bacteria</taxon>
        <taxon>Pseudomonadati</taxon>
        <taxon>Candidatus Auribacterota</taxon>
        <taxon>Candidatus Auribacteria</taxon>
        <taxon>Candidatus Auribacterales</taxon>
        <taxon>Candidatus Auribacteraceae</taxon>
        <taxon>Candidatus Auribacter</taxon>
    </lineage>
</organism>
<name>A0A3A4QZ17_9BACT</name>
<evidence type="ECO:0000313" key="3">
    <source>
        <dbReference type="Proteomes" id="UP000266426"/>
    </source>
</evidence>
<accession>A0A3A4QZ17</accession>
<proteinExistence type="predicted"/>
<reference evidence="2 3" key="1">
    <citation type="journal article" date="2017" name="ISME J.">
        <title>Energy and carbon metabolisms in a deep terrestrial subsurface fluid microbial community.</title>
        <authorList>
            <person name="Momper L."/>
            <person name="Jungbluth S.P."/>
            <person name="Lee M.D."/>
            <person name="Amend J.P."/>
        </authorList>
    </citation>
    <scope>NUCLEOTIDE SEQUENCE [LARGE SCALE GENOMIC DNA]</scope>
    <source>
        <strain evidence="2">SURF_26</strain>
    </source>
</reference>
<sequence length="233" mass="25853">MYKKLFVTTLFCLLILPSARAYEVLESSGNLLVNPGAESGMANWGSWGNFTITSSNNAVGVYGPTEGLYHFYSAGHASANYDAGIYQDFYFAISEYGWKPGAYVTYGADYTGWTSRTPPEYSAGIAAYMIIFDSNWDILQMVGNYVYNWPMTQNNPHVSQSYTMAVPENAYVLRFQVNFWDGTGSLTEFGMDDTFLTLHQVYDLTEPPPPAVPEPATVLLVLAGAARLAIRKR</sequence>
<dbReference type="AlphaFoldDB" id="A0A3A4QZ17"/>
<dbReference type="InterPro" id="IPR013424">
    <property type="entry name" value="Ice-binding_C"/>
</dbReference>
<evidence type="ECO:0000313" key="2">
    <source>
        <dbReference type="EMBL" id="RJP57583.1"/>
    </source>
</evidence>
<evidence type="ECO:0000256" key="1">
    <source>
        <dbReference type="SAM" id="SignalP"/>
    </source>
</evidence>
<dbReference type="EMBL" id="QZJZ01000078">
    <property type="protein sequence ID" value="RJP57583.1"/>
    <property type="molecule type" value="Genomic_DNA"/>
</dbReference>
<dbReference type="NCBIfam" id="TIGR02595">
    <property type="entry name" value="PEP_CTERM"/>
    <property type="match status" value="1"/>
</dbReference>
<keyword evidence="1" id="KW-0732">Signal</keyword>
<gene>
    <name evidence="2" type="ORF">C4541_09935</name>
</gene>
<dbReference type="Proteomes" id="UP000266426">
    <property type="component" value="Unassembled WGS sequence"/>
</dbReference>
<protein>
    <submittedName>
        <fullName evidence="2">PEP-CTERM sorting domain-containing protein</fullName>
    </submittedName>
</protein>
<comment type="caution">
    <text evidence="2">The sequence shown here is derived from an EMBL/GenBank/DDBJ whole genome shotgun (WGS) entry which is preliminary data.</text>
</comment>